<evidence type="ECO:0000256" key="2">
    <source>
        <dbReference type="ARBA" id="ARBA00022475"/>
    </source>
</evidence>
<protein>
    <submittedName>
        <fullName evidence="7">Membrane protein involved in the export of O-antigen and teichoic acid</fullName>
    </submittedName>
</protein>
<dbReference type="GO" id="GO:0005886">
    <property type="term" value="C:plasma membrane"/>
    <property type="evidence" value="ECO:0007669"/>
    <property type="project" value="UniProtKB-SubCell"/>
</dbReference>
<dbReference type="PANTHER" id="PTHR30250:SF26">
    <property type="entry name" value="PSMA PROTEIN"/>
    <property type="match status" value="1"/>
</dbReference>
<dbReference type="Proteomes" id="UP000198551">
    <property type="component" value="Unassembled WGS sequence"/>
</dbReference>
<dbReference type="InterPro" id="IPR002797">
    <property type="entry name" value="Polysacc_synth"/>
</dbReference>
<evidence type="ECO:0000256" key="4">
    <source>
        <dbReference type="ARBA" id="ARBA00022989"/>
    </source>
</evidence>
<keyword evidence="3 6" id="KW-0812">Transmembrane</keyword>
<comment type="subcellular location">
    <subcellularLocation>
        <location evidence="1">Cell membrane</location>
        <topology evidence="1">Multi-pass membrane protein</topology>
    </subcellularLocation>
</comment>
<name>A0A1C4ZLK4_9ACTN</name>
<keyword evidence="5 6" id="KW-0472">Membrane</keyword>
<feature type="transmembrane region" description="Helical" evidence="6">
    <location>
        <begin position="426"/>
        <end position="446"/>
    </location>
</feature>
<feature type="transmembrane region" description="Helical" evidence="6">
    <location>
        <begin position="335"/>
        <end position="357"/>
    </location>
</feature>
<feature type="transmembrane region" description="Helical" evidence="6">
    <location>
        <begin position="401"/>
        <end position="420"/>
    </location>
</feature>
<dbReference type="AlphaFoldDB" id="A0A1C4ZLK4"/>
<organism evidence="7 8">
    <name type="scientific">Micromonospora marina</name>
    <dbReference type="NCBI Taxonomy" id="307120"/>
    <lineage>
        <taxon>Bacteria</taxon>
        <taxon>Bacillati</taxon>
        <taxon>Actinomycetota</taxon>
        <taxon>Actinomycetes</taxon>
        <taxon>Micromonosporales</taxon>
        <taxon>Micromonosporaceae</taxon>
        <taxon>Micromonospora</taxon>
    </lineage>
</organism>
<proteinExistence type="predicted"/>
<feature type="transmembrane region" description="Helical" evidence="6">
    <location>
        <begin position="109"/>
        <end position="131"/>
    </location>
</feature>
<keyword evidence="2" id="KW-1003">Cell membrane</keyword>
<evidence type="ECO:0000256" key="1">
    <source>
        <dbReference type="ARBA" id="ARBA00004651"/>
    </source>
</evidence>
<feature type="transmembrane region" description="Helical" evidence="6">
    <location>
        <begin position="151"/>
        <end position="172"/>
    </location>
</feature>
<evidence type="ECO:0000256" key="5">
    <source>
        <dbReference type="ARBA" id="ARBA00023136"/>
    </source>
</evidence>
<evidence type="ECO:0000313" key="8">
    <source>
        <dbReference type="Proteomes" id="UP000198551"/>
    </source>
</evidence>
<dbReference type="RefSeq" id="WP_091048465.1">
    <property type="nucleotide sequence ID" value="NZ_FMCV01000018.1"/>
</dbReference>
<sequence length="465" mass="48361">MHPAVTESADARTAPADPAVADRGRDRRLVAGIATTVGSRAVGAVVPLLLLPLAQRYLGVELFGLWQAVTALTAMAAFADLGLGNGLMTKLADAHARGDTVRARRYVSTAYLTLAGAAVVACAALWIGAFAVPWAAVFNLPGAELVPTARAMTLVCLTVFILNVPISLVVRVQYGIQQVARANSWQLAGSLLCLPLTLVAVAFDAGPVPLVAAAVSGPLLGNLVNSLWLYARRMPELAPSLRYVEASAARALLRLGGMFLLLTAVLTVATNTDPLIVAQTHGLAEVAVFAVAARLFAQLGLLMSMMTTALWPAYGEALAHGRVDWVRRLTGRMTLVAAVAVGLPTVVVALVGGEPLAALMGMAHPPDRWLLAGLGAWWMVLAMASPRFMVQNAAGVVHPQLVGWTAYLVLAVPLKVWGAGALGMAAVPWLGAAVGLVTVVPAALLGSRQVVTRARSAAHGQRVTA</sequence>
<evidence type="ECO:0000313" key="7">
    <source>
        <dbReference type="EMBL" id="SCF33808.1"/>
    </source>
</evidence>
<feature type="transmembrane region" description="Helical" evidence="6">
    <location>
        <begin position="251"/>
        <end position="269"/>
    </location>
</feature>
<feature type="transmembrane region" description="Helical" evidence="6">
    <location>
        <begin position="369"/>
        <end position="389"/>
    </location>
</feature>
<keyword evidence="8" id="KW-1185">Reference proteome</keyword>
<dbReference type="EMBL" id="FMCV01000018">
    <property type="protein sequence ID" value="SCF33808.1"/>
    <property type="molecule type" value="Genomic_DNA"/>
</dbReference>
<feature type="transmembrane region" description="Helical" evidence="6">
    <location>
        <begin position="65"/>
        <end position="88"/>
    </location>
</feature>
<dbReference type="InterPro" id="IPR050833">
    <property type="entry name" value="Poly_Biosynth_Transport"/>
</dbReference>
<accession>A0A1C4ZLK4</accession>
<evidence type="ECO:0000256" key="6">
    <source>
        <dbReference type="SAM" id="Phobius"/>
    </source>
</evidence>
<keyword evidence="4 6" id="KW-1133">Transmembrane helix</keyword>
<feature type="transmembrane region" description="Helical" evidence="6">
    <location>
        <begin position="29"/>
        <end position="53"/>
    </location>
</feature>
<feature type="transmembrane region" description="Helical" evidence="6">
    <location>
        <begin position="209"/>
        <end position="230"/>
    </location>
</feature>
<evidence type="ECO:0000256" key="3">
    <source>
        <dbReference type="ARBA" id="ARBA00022692"/>
    </source>
</evidence>
<feature type="transmembrane region" description="Helical" evidence="6">
    <location>
        <begin position="184"/>
        <end position="203"/>
    </location>
</feature>
<dbReference type="PANTHER" id="PTHR30250">
    <property type="entry name" value="PST FAMILY PREDICTED COLANIC ACID TRANSPORTER"/>
    <property type="match status" value="1"/>
</dbReference>
<reference evidence="8" key="1">
    <citation type="submission" date="2016-06" db="EMBL/GenBank/DDBJ databases">
        <authorList>
            <person name="Varghese N."/>
        </authorList>
    </citation>
    <scope>NUCLEOTIDE SEQUENCE [LARGE SCALE GENOMIC DNA]</scope>
    <source>
        <strain evidence="8">DSM 45555</strain>
    </source>
</reference>
<dbReference type="Pfam" id="PF01943">
    <property type="entry name" value="Polysacc_synt"/>
    <property type="match status" value="1"/>
</dbReference>
<gene>
    <name evidence="7" type="ORF">GA0070215_11895</name>
</gene>